<dbReference type="InterPro" id="IPR005467">
    <property type="entry name" value="His_kinase_dom"/>
</dbReference>
<dbReference type="InterPro" id="IPR036890">
    <property type="entry name" value="HATPase_C_sf"/>
</dbReference>
<evidence type="ECO:0000256" key="5">
    <source>
        <dbReference type="ARBA" id="ARBA00022741"/>
    </source>
</evidence>
<keyword evidence="3" id="KW-0597">Phosphoprotein</keyword>
<keyword evidence="5" id="KW-0547">Nucleotide-binding</keyword>
<dbReference type="EMBL" id="CP138335">
    <property type="protein sequence ID" value="XBW07535.1"/>
    <property type="molecule type" value="Genomic_DNA"/>
</dbReference>
<dbReference type="Pfam" id="PF02518">
    <property type="entry name" value="HATPase_c"/>
    <property type="match status" value="1"/>
</dbReference>
<gene>
    <name evidence="9" type="ORF">SAC06_07775</name>
</gene>
<dbReference type="PANTHER" id="PTHR41523">
    <property type="entry name" value="TWO-COMPONENT SYSTEM SENSOR PROTEIN"/>
    <property type="match status" value="1"/>
</dbReference>
<sequence length="486" mass="51866">MRTLGELVERSSSLQLGQADLDWLHLLMADWQVLADLAASDLVLWLPDSDGGFVAVALCRSGTSSTVHLDDIVGLHAPATRAEMLGEAFTSGRIVQSNDIRWAGSYSLSASYIPIAHQERIIAVLSREGNFSSFGNSSNHAKWTTQAADALCEMITLGEYPYESSPSMASRGGPRVNDGAILLSADGAVLEATPNANSCMRRLGVGPHLEGKVLAEHLTSVIRNHHNVDETLAVVAMGRASWVVEVEGHGATIAMRALPLTRSGRRVGAVLLTRDITETARREQELMTKDATIREIHHRVKNNLQTVSALLRMQSRRSDSPEVKQALYEAGRRVEAIATIHEALSHNVDEIVPFDDVAESILRMAAGVASTSHHVDVQVTGKFGLVPADAAAALATVLTELVTNSVEHGFPDRGGEITISAERCGDDLCVVVADNGVGMTEGSALGGLGTQIVNMMVTGELKGDISWDPGPDGGTVVTLRLNVERG</sequence>
<evidence type="ECO:0000256" key="3">
    <source>
        <dbReference type="ARBA" id="ARBA00022553"/>
    </source>
</evidence>
<dbReference type="InterPro" id="IPR038424">
    <property type="entry name" value="H_kinase_PdtaS_GAF_sf"/>
</dbReference>
<comment type="catalytic activity">
    <reaction evidence="1">
        <text>ATP + protein L-histidine = ADP + protein N-phospho-L-histidine.</text>
        <dbReference type="EC" id="2.7.13.3"/>
    </reaction>
</comment>
<dbReference type="Pfam" id="PF12282">
    <property type="entry name" value="GAF_PdtaS"/>
    <property type="match status" value="1"/>
</dbReference>
<dbReference type="PANTHER" id="PTHR41523:SF8">
    <property type="entry name" value="ETHYLENE RESPONSE SENSOR PROTEIN"/>
    <property type="match status" value="1"/>
</dbReference>
<accession>A0AAU7V5L1</accession>
<evidence type="ECO:0000256" key="6">
    <source>
        <dbReference type="ARBA" id="ARBA00022777"/>
    </source>
</evidence>
<protein>
    <recommendedName>
        <fullName evidence="2">histidine kinase</fullName>
        <ecNumber evidence="2">2.7.13.3</ecNumber>
    </recommendedName>
</protein>
<evidence type="ECO:0000313" key="9">
    <source>
        <dbReference type="EMBL" id="XBW07535.1"/>
    </source>
</evidence>
<name>A0AAU7V5L1_9ACTO</name>
<dbReference type="InterPro" id="IPR003594">
    <property type="entry name" value="HATPase_dom"/>
</dbReference>
<dbReference type="Gene3D" id="3.30.565.10">
    <property type="entry name" value="Histidine kinase-like ATPase, C-terminal domain"/>
    <property type="match status" value="1"/>
</dbReference>
<dbReference type="Pfam" id="PF07568">
    <property type="entry name" value="HisKA_2"/>
    <property type="match status" value="1"/>
</dbReference>
<dbReference type="SMART" id="SM00387">
    <property type="entry name" value="HATPase_c"/>
    <property type="match status" value="1"/>
</dbReference>
<dbReference type="InterPro" id="IPR011102">
    <property type="entry name" value="Sig_transdc_His_kinase_HWE"/>
</dbReference>
<dbReference type="GO" id="GO:0005524">
    <property type="term" value="F:ATP binding"/>
    <property type="evidence" value="ECO:0007669"/>
    <property type="project" value="UniProtKB-KW"/>
</dbReference>
<keyword evidence="6 9" id="KW-0418">Kinase</keyword>
<evidence type="ECO:0000259" key="8">
    <source>
        <dbReference type="PROSITE" id="PS50109"/>
    </source>
</evidence>
<keyword evidence="4" id="KW-0808">Transferase</keyword>
<evidence type="ECO:0000256" key="4">
    <source>
        <dbReference type="ARBA" id="ARBA00022679"/>
    </source>
</evidence>
<dbReference type="PROSITE" id="PS50109">
    <property type="entry name" value="HIS_KIN"/>
    <property type="match status" value="1"/>
</dbReference>
<evidence type="ECO:0000256" key="7">
    <source>
        <dbReference type="ARBA" id="ARBA00022840"/>
    </source>
</evidence>
<dbReference type="Gene3D" id="3.30.450.20">
    <property type="entry name" value="PAS domain"/>
    <property type="match status" value="1"/>
</dbReference>
<evidence type="ECO:0000256" key="1">
    <source>
        <dbReference type="ARBA" id="ARBA00000085"/>
    </source>
</evidence>
<keyword evidence="7" id="KW-0067">ATP-binding</keyword>
<dbReference type="RefSeq" id="WP_350257740.1">
    <property type="nucleotide sequence ID" value="NZ_CP138335.1"/>
</dbReference>
<dbReference type="KEGG" id="sapp:SAC06_07775"/>
<evidence type="ECO:0000256" key="2">
    <source>
        <dbReference type="ARBA" id="ARBA00012438"/>
    </source>
</evidence>
<organism evidence="9">
    <name type="scientific">Scrofimicrobium appendicitidis</name>
    <dbReference type="NCBI Taxonomy" id="3079930"/>
    <lineage>
        <taxon>Bacteria</taxon>
        <taxon>Bacillati</taxon>
        <taxon>Actinomycetota</taxon>
        <taxon>Actinomycetes</taxon>
        <taxon>Actinomycetales</taxon>
        <taxon>Actinomycetaceae</taxon>
        <taxon>Scrofimicrobium</taxon>
    </lineage>
</organism>
<dbReference type="AlphaFoldDB" id="A0AAU7V5L1"/>
<reference evidence="9" key="1">
    <citation type="submission" date="2023-11" db="EMBL/GenBank/DDBJ databases">
        <title>Scrofimicrobium hongkongense sp. nov., isolated from a patient with peritonitis.</title>
        <authorList>
            <person name="Lao H.Y."/>
            <person name="Wong A.Y.P."/>
            <person name="Ng T.L."/>
            <person name="Wong R.Y.L."/>
            <person name="Yau M.C.Y."/>
            <person name="Lam J.Y.W."/>
            <person name="Siu G.K.H."/>
        </authorList>
    </citation>
    <scope>NUCLEOTIDE SEQUENCE</scope>
    <source>
        <strain evidence="9">R131</strain>
    </source>
</reference>
<dbReference type="InterPro" id="IPR022066">
    <property type="entry name" value="PdtaS_GAF"/>
</dbReference>
<dbReference type="GO" id="GO:0004673">
    <property type="term" value="F:protein histidine kinase activity"/>
    <property type="evidence" value="ECO:0007669"/>
    <property type="project" value="UniProtKB-EC"/>
</dbReference>
<dbReference type="EC" id="2.7.13.3" evidence="2"/>
<dbReference type="Gene3D" id="3.30.450.280">
    <property type="entry name" value="GAF domain"/>
    <property type="match status" value="1"/>
</dbReference>
<dbReference type="SMART" id="SM00911">
    <property type="entry name" value="HWE_HK"/>
    <property type="match status" value="1"/>
</dbReference>
<proteinExistence type="predicted"/>
<dbReference type="SUPFAM" id="SSF55874">
    <property type="entry name" value="ATPase domain of HSP90 chaperone/DNA topoisomerase II/histidine kinase"/>
    <property type="match status" value="1"/>
</dbReference>
<dbReference type="InterPro" id="IPR011495">
    <property type="entry name" value="Sig_transdc_His_kin_sub2_dim/P"/>
</dbReference>
<feature type="domain" description="Histidine kinase" evidence="8">
    <location>
        <begin position="295"/>
        <end position="485"/>
    </location>
</feature>